<feature type="compositionally biased region" description="Low complexity" evidence="1">
    <location>
        <begin position="7"/>
        <end position="47"/>
    </location>
</feature>
<evidence type="ECO:0000313" key="2">
    <source>
        <dbReference type="EMBL" id="NHZ90584.1"/>
    </source>
</evidence>
<evidence type="ECO:0000313" key="3">
    <source>
        <dbReference type="Proteomes" id="UP000609726"/>
    </source>
</evidence>
<gene>
    <name evidence="2" type="ORF">F2P45_16390</name>
</gene>
<comment type="caution">
    <text evidence="2">The sequence shown here is derived from an EMBL/GenBank/DDBJ whole genome shotgun (WGS) entry which is preliminary data.</text>
</comment>
<dbReference type="RefSeq" id="WP_166877153.1">
    <property type="nucleotide sequence ID" value="NZ_WHJH01000018.1"/>
</dbReference>
<accession>A0ABX0NV07</accession>
<sequence length="342" mass="35439">MEAIRPTNGASSATSGPAGANATNGAGVRSEPAPGAAQARPPQLAPAQPVPVAAPPLRRGLARVDHQLQGDVASAQQALDFLEQVAGQLQALKGEISAKLSSRRGDSGAIEAHLRQLGATMDKRRQASGGSVDARLNFSSPAPASQRFRIKGLTLDMLTAGAGQTLSFSVGGNTQPLTVAVDPTLTRDEIVVRFDRALAPANMRVSADGSGALVFSTPENAWPMVRDSLSIQGVGRVAVEADTDVVVPQQWRADDSDALRQSLHEVVQALSQVQRSQDAASQALSAAASRASANQPPAADIEVMAQDFADTASTPNYESLLAITSALVGISRERVLALLGLH</sequence>
<protein>
    <recommendedName>
        <fullName evidence="4">Flagellin</fullName>
    </recommendedName>
</protein>
<reference evidence="2 3" key="1">
    <citation type="submission" date="2019-10" db="EMBL/GenBank/DDBJ databases">
        <title>Taxonomy of Antarctic Massilia spp.: description of Massilia rubra sp. nov., Massilia aquatica sp. nov., Massilia mucilaginosa sp. nov., Massilia frigida sp. nov. isolated from streams, lakes and regoliths.</title>
        <authorList>
            <person name="Holochova P."/>
            <person name="Sedlacek I."/>
            <person name="Kralova S."/>
            <person name="Maslanova I."/>
            <person name="Busse H.-J."/>
            <person name="Stankova E."/>
            <person name="Vrbovska V."/>
            <person name="Kovarovic V."/>
            <person name="Bartak M."/>
            <person name="Svec P."/>
            <person name="Pantucek R."/>
        </authorList>
    </citation>
    <scope>NUCLEOTIDE SEQUENCE [LARGE SCALE GENOMIC DNA]</scope>
    <source>
        <strain evidence="2 3">CCM 8733</strain>
    </source>
</reference>
<keyword evidence="3" id="KW-1185">Reference proteome</keyword>
<dbReference type="Proteomes" id="UP000609726">
    <property type="component" value="Unassembled WGS sequence"/>
</dbReference>
<evidence type="ECO:0000256" key="1">
    <source>
        <dbReference type="SAM" id="MobiDB-lite"/>
    </source>
</evidence>
<proteinExistence type="predicted"/>
<feature type="region of interest" description="Disordered" evidence="1">
    <location>
        <begin position="1"/>
        <end position="53"/>
    </location>
</feature>
<organism evidence="2 3">
    <name type="scientific">Massilia mucilaginosa</name>
    <dbReference type="NCBI Taxonomy" id="2609282"/>
    <lineage>
        <taxon>Bacteria</taxon>
        <taxon>Pseudomonadati</taxon>
        <taxon>Pseudomonadota</taxon>
        <taxon>Betaproteobacteria</taxon>
        <taxon>Burkholderiales</taxon>
        <taxon>Oxalobacteraceae</taxon>
        <taxon>Telluria group</taxon>
        <taxon>Massilia</taxon>
    </lineage>
</organism>
<name>A0ABX0NV07_9BURK</name>
<evidence type="ECO:0008006" key="4">
    <source>
        <dbReference type="Google" id="ProtNLM"/>
    </source>
</evidence>
<dbReference type="EMBL" id="WHJH01000018">
    <property type="protein sequence ID" value="NHZ90584.1"/>
    <property type="molecule type" value="Genomic_DNA"/>
</dbReference>